<dbReference type="EMBL" id="JAUTXU010000057">
    <property type="protein sequence ID" value="KAK3714225.1"/>
    <property type="molecule type" value="Genomic_DNA"/>
</dbReference>
<dbReference type="Proteomes" id="UP001281147">
    <property type="component" value="Unassembled WGS sequence"/>
</dbReference>
<accession>A0ACC3NEY1</accession>
<name>A0ACC3NEY1_9PEZI</name>
<proteinExistence type="predicted"/>
<evidence type="ECO:0000313" key="2">
    <source>
        <dbReference type="Proteomes" id="UP001281147"/>
    </source>
</evidence>
<gene>
    <name evidence="1" type="ORF">LTR37_008027</name>
</gene>
<comment type="caution">
    <text evidence="1">The sequence shown here is derived from an EMBL/GenBank/DDBJ whole genome shotgun (WGS) entry which is preliminary data.</text>
</comment>
<keyword evidence="2" id="KW-1185">Reference proteome</keyword>
<organism evidence="1 2">
    <name type="scientific">Vermiconidia calcicola</name>
    <dbReference type="NCBI Taxonomy" id="1690605"/>
    <lineage>
        <taxon>Eukaryota</taxon>
        <taxon>Fungi</taxon>
        <taxon>Dikarya</taxon>
        <taxon>Ascomycota</taxon>
        <taxon>Pezizomycotina</taxon>
        <taxon>Dothideomycetes</taxon>
        <taxon>Dothideomycetidae</taxon>
        <taxon>Mycosphaerellales</taxon>
        <taxon>Extremaceae</taxon>
        <taxon>Vermiconidia</taxon>
    </lineage>
</organism>
<reference evidence="1" key="1">
    <citation type="submission" date="2023-07" db="EMBL/GenBank/DDBJ databases">
        <title>Black Yeasts Isolated from many extreme environments.</title>
        <authorList>
            <person name="Coleine C."/>
            <person name="Stajich J.E."/>
            <person name="Selbmann L."/>
        </authorList>
    </citation>
    <scope>NUCLEOTIDE SEQUENCE</scope>
    <source>
        <strain evidence="1">CCFEE 5714</strain>
    </source>
</reference>
<evidence type="ECO:0000313" key="1">
    <source>
        <dbReference type="EMBL" id="KAK3714225.1"/>
    </source>
</evidence>
<protein>
    <submittedName>
        <fullName evidence="1">Uncharacterized protein</fullName>
    </submittedName>
</protein>
<sequence>MIQNAPTETGWHLRGIRRLCVSHDDVEVVQQCIEKVAVFCGLQLTRVPRVKDIEHEVDATS</sequence>